<comment type="caution">
    <text evidence="3">The sequence shown here is derived from an EMBL/GenBank/DDBJ whole genome shotgun (WGS) entry which is preliminary data.</text>
</comment>
<dbReference type="NCBIfam" id="TIGR04168">
    <property type="entry name" value="TIGR04168 family protein"/>
    <property type="match status" value="1"/>
</dbReference>
<accession>A0A978W2M7</accession>
<dbReference type="SUPFAM" id="SSF56300">
    <property type="entry name" value="Metallo-dependent phosphatases"/>
    <property type="match status" value="1"/>
</dbReference>
<organism evidence="3 4">
    <name type="scientific">Ziziphus jujuba var. spinosa</name>
    <dbReference type="NCBI Taxonomy" id="714518"/>
    <lineage>
        <taxon>Eukaryota</taxon>
        <taxon>Viridiplantae</taxon>
        <taxon>Streptophyta</taxon>
        <taxon>Embryophyta</taxon>
        <taxon>Tracheophyta</taxon>
        <taxon>Spermatophyta</taxon>
        <taxon>Magnoliopsida</taxon>
        <taxon>eudicotyledons</taxon>
        <taxon>Gunneridae</taxon>
        <taxon>Pentapetalae</taxon>
        <taxon>rosids</taxon>
        <taxon>fabids</taxon>
        <taxon>Rosales</taxon>
        <taxon>Rhamnaceae</taxon>
        <taxon>Paliureae</taxon>
        <taxon>Ziziphus</taxon>
    </lineage>
</organism>
<dbReference type="InterPro" id="IPR027629">
    <property type="entry name" value="DevT-like"/>
</dbReference>
<sequence length="420" mass="46146">MHEEHERFCTTWDPQMHRTADVASRMQIELRDITMELTFRALTLTIIDSRARSWWARCGTCPASAISQGTLCCRGPSPAILALPWPPVPASPSSATSYVSLSLSLSLSLNFRNAIALSSGAQRCTRFGAIYRHVPISLTAHLCDFGEENVELVQSVANLQFAKAVILGNHDSWYTQQFSGKRKDGVQLQLECLGKAHVAYQCLDFPLEKLSVVGGRPFSCGGEKMFRKKLLSARYGVEDMDGSAKRIYRAALRAPDDHFVILLAHNGPTGLGSNLDDICGKDWVFGGGDHGDPDLAQAISLLKETSGVSVPLVVFGHMHKELAHGKGLRKMIVVGTDNTIYLNGAVVPRVRSLVNEQEPSNNSLTNDEPHLPTTERRGTIRAFTLVEILGGIVDKIAESWVSVVGEKATLEEEHILYRKE</sequence>
<gene>
    <name evidence="3" type="ORF">FEM48_Zijuj01G0176500</name>
</gene>
<dbReference type="InterPro" id="IPR004843">
    <property type="entry name" value="Calcineurin-like_PHP"/>
</dbReference>
<protein>
    <recommendedName>
        <fullName evidence="2">Calcineurin-like phosphoesterase domain-containing protein</fullName>
    </recommendedName>
</protein>
<feature type="compositionally biased region" description="Polar residues" evidence="1">
    <location>
        <begin position="355"/>
        <end position="366"/>
    </location>
</feature>
<feature type="region of interest" description="Disordered" evidence="1">
    <location>
        <begin position="355"/>
        <end position="375"/>
    </location>
</feature>
<dbReference type="PANTHER" id="PTHR35769">
    <property type="entry name" value="CALCINEURIN-LIKE METALLO-PHOSPHOESTERASE SUPERFAMILY PROTEIN"/>
    <property type="match status" value="1"/>
</dbReference>
<dbReference type="PANTHER" id="PTHR35769:SF2">
    <property type="entry name" value="CALCINEURIN-LIKE METALLO-PHOSPHOESTERASE SUPERFAMILY PROTEIN"/>
    <property type="match status" value="1"/>
</dbReference>
<dbReference type="Proteomes" id="UP000813462">
    <property type="component" value="Unassembled WGS sequence"/>
</dbReference>
<dbReference type="GO" id="GO:0016787">
    <property type="term" value="F:hydrolase activity"/>
    <property type="evidence" value="ECO:0007669"/>
    <property type="project" value="InterPro"/>
</dbReference>
<evidence type="ECO:0000259" key="2">
    <source>
        <dbReference type="Pfam" id="PF00149"/>
    </source>
</evidence>
<evidence type="ECO:0000313" key="4">
    <source>
        <dbReference type="Proteomes" id="UP000813462"/>
    </source>
</evidence>
<name>A0A978W2M7_ZIZJJ</name>
<proteinExistence type="predicted"/>
<evidence type="ECO:0000313" key="3">
    <source>
        <dbReference type="EMBL" id="KAH7546211.1"/>
    </source>
</evidence>
<dbReference type="Pfam" id="PF00149">
    <property type="entry name" value="Metallophos"/>
    <property type="match status" value="1"/>
</dbReference>
<dbReference type="InterPro" id="IPR029052">
    <property type="entry name" value="Metallo-depent_PP-like"/>
</dbReference>
<dbReference type="Gene3D" id="3.60.21.10">
    <property type="match status" value="1"/>
</dbReference>
<feature type="domain" description="Calcineurin-like phosphoesterase" evidence="2">
    <location>
        <begin position="146"/>
        <end position="320"/>
    </location>
</feature>
<dbReference type="AlphaFoldDB" id="A0A978W2M7"/>
<dbReference type="EMBL" id="JAEACU010000001">
    <property type="protein sequence ID" value="KAH7546211.1"/>
    <property type="molecule type" value="Genomic_DNA"/>
</dbReference>
<evidence type="ECO:0000256" key="1">
    <source>
        <dbReference type="SAM" id="MobiDB-lite"/>
    </source>
</evidence>
<reference evidence="3" key="1">
    <citation type="journal article" date="2021" name="Front. Plant Sci.">
        <title>Chromosome-Scale Genome Assembly for Chinese Sour Jujube and Insights Into Its Genome Evolution and Domestication Signature.</title>
        <authorList>
            <person name="Shen L.-Y."/>
            <person name="Luo H."/>
            <person name="Wang X.-L."/>
            <person name="Wang X.-M."/>
            <person name="Qiu X.-J."/>
            <person name="Liu H."/>
            <person name="Zhou S.-S."/>
            <person name="Jia K.-H."/>
            <person name="Nie S."/>
            <person name="Bao Y.-T."/>
            <person name="Zhang R.-G."/>
            <person name="Yun Q.-Z."/>
            <person name="Chai Y.-H."/>
            <person name="Lu J.-Y."/>
            <person name="Li Y."/>
            <person name="Zhao S.-W."/>
            <person name="Mao J.-F."/>
            <person name="Jia S.-G."/>
            <person name="Mao Y.-M."/>
        </authorList>
    </citation>
    <scope>NUCLEOTIDE SEQUENCE</scope>
    <source>
        <strain evidence="3">AT0</strain>
        <tissue evidence="3">Leaf</tissue>
    </source>
</reference>